<keyword evidence="4" id="KW-0804">Transcription</keyword>
<dbReference type="Pfam" id="PF00072">
    <property type="entry name" value="Response_reg"/>
    <property type="match status" value="1"/>
</dbReference>
<evidence type="ECO:0000256" key="2">
    <source>
        <dbReference type="ARBA" id="ARBA00023015"/>
    </source>
</evidence>
<keyword evidence="6" id="KW-0597">Phosphoprotein</keyword>
<name>A0A1I0G5L1_9FIRM</name>
<dbReference type="Gene3D" id="3.40.50.2300">
    <property type="match status" value="1"/>
</dbReference>
<dbReference type="InterPro" id="IPR001789">
    <property type="entry name" value="Sig_transdc_resp-reg_receiver"/>
</dbReference>
<gene>
    <name evidence="9" type="ORF">SAMN05660297_03068</name>
</gene>
<dbReference type="PRINTS" id="PR00032">
    <property type="entry name" value="HTHARAC"/>
</dbReference>
<dbReference type="Gene3D" id="1.10.10.60">
    <property type="entry name" value="Homeodomain-like"/>
    <property type="match status" value="2"/>
</dbReference>
<evidence type="ECO:0000313" key="9">
    <source>
        <dbReference type="EMBL" id="SET66036.1"/>
    </source>
</evidence>
<evidence type="ECO:0000313" key="10">
    <source>
        <dbReference type="Proteomes" id="UP000199568"/>
    </source>
</evidence>
<dbReference type="SMART" id="SM00342">
    <property type="entry name" value="HTH_ARAC"/>
    <property type="match status" value="1"/>
</dbReference>
<dbReference type="SUPFAM" id="SSF46689">
    <property type="entry name" value="Homeodomain-like"/>
    <property type="match status" value="2"/>
</dbReference>
<dbReference type="SUPFAM" id="SSF52172">
    <property type="entry name" value="CheY-like"/>
    <property type="match status" value="1"/>
</dbReference>
<evidence type="ECO:0000259" key="7">
    <source>
        <dbReference type="PROSITE" id="PS01124"/>
    </source>
</evidence>
<dbReference type="SMART" id="SM00448">
    <property type="entry name" value="REC"/>
    <property type="match status" value="1"/>
</dbReference>
<dbReference type="PROSITE" id="PS00041">
    <property type="entry name" value="HTH_ARAC_FAMILY_1"/>
    <property type="match status" value="1"/>
</dbReference>
<dbReference type="InterPro" id="IPR018062">
    <property type="entry name" value="HTH_AraC-typ_CS"/>
</dbReference>
<dbReference type="PROSITE" id="PS01124">
    <property type="entry name" value="HTH_ARAC_FAMILY_2"/>
    <property type="match status" value="1"/>
</dbReference>
<dbReference type="PANTHER" id="PTHR43280:SF2">
    <property type="entry name" value="HTH-TYPE TRANSCRIPTIONAL REGULATOR EXSA"/>
    <property type="match status" value="1"/>
</dbReference>
<keyword evidence="10" id="KW-1185">Reference proteome</keyword>
<dbReference type="AlphaFoldDB" id="A0A1I0G5L1"/>
<dbReference type="InterPro" id="IPR009057">
    <property type="entry name" value="Homeodomain-like_sf"/>
</dbReference>
<evidence type="ECO:0000259" key="8">
    <source>
        <dbReference type="PROSITE" id="PS50110"/>
    </source>
</evidence>
<sequence>MLKVLIVEDENFERKALKYLINKHFLRKAFIVGEASNGKEAINQALILSPDIVFMDINMPLMDGLQASERIKEINKDIEIIILSAYGEFDYAKKAIKCGVSDYLVKPFTNQDFILALNKVIDKLHAKKNLHIKHKNINESFNKARPFIEKDILIKILYSKFSDYDEIEESIKLLDINSTKGSCIIIGNRGTGVFCKDSLNIAKKIFKNLFSNVIGAMLLGDIVLFVFDDDIENTILSRKMAEVLNVVKASFNEANKIDIDITVGYIADQAKDYSNSYSKARLTLRDNYKKANRLGNIDNLEEIELCDQQHIISEKIINEDLGGALKTGEELLNQIIDSSKDASFDCIKSAVTKSITEIRTNILNFTEYDENESMDDHLETEIESLLNVNDIENYFKLYIKRLIQTVDDYKNTNNINIVANAKRYIDKNYMKDIRLEDVAKEVCISSYYFSRTFKKYEGINYIQYLTKVRMEKAKSLIIEGRISIKEISIKVGFFDQNYFSRAFKKYTKQSPKEFANKYKKSKLKGII</sequence>
<dbReference type="PROSITE" id="PS50110">
    <property type="entry name" value="RESPONSE_REGULATORY"/>
    <property type="match status" value="1"/>
</dbReference>
<dbReference type="InterPro" id="IPR018060">
    <property type="entry name" value="HTH_AraC"/>
</dbReference>
<dbReference type="PANTHER" id="PTHR43280">
    <property type="entry name" value="ARAC-FAMILY TRANSCRIPTIONAL REGULATOR"/>
    <property type="match status" value="1"/>
</dbReference>
<feature type="domain" description="Response regulatory" evidence="8">
    <location>
        <begin position="3"/>
        <end position="121"/>
    </location>
</feature>
<dbReference type="GO" id="GO:0043565">
    <property type="term" value="F:sequence-specific DNA binding"/>
    <property type="evidence" value="ECO:0007669"/>
    <property type="project" value="InterPro"/>
</dbReference>
<reference evidence="9 10" key="1">
    <citation type="submission" date="2016-10" db="EMBL/GenBank/DDBJ databases">
        <authorList>
            <person name="de Groot N.N."/>
        </authorList>
    </citation>
    <scope>NUCLEOTIDE SEQUENCE [LARGE SCALE GENOMIC DNA]</scope>
    <source>
        <strain evidence="9 10">DSM 18979</strain>
    </source>
</reference>
<evidence type="ECO:0000256" key="1">
    <source>
        <dbReference type="ARBA" id="ARBA00018672"/>
    </source>
</evidence>
<keyword evidence="2" id="KW-0805">Transcription regulation</keyword>
<dbReference type="GO" id="GO:0003700">
    <property type="term" value="F:DNA-binding transcription factor activity"/>
    <property type="evidence" value="ECO:0007669"/>
    <property type="project" value="InterPro"/>
</dbReference>
<dbReference type="Pfam" id="PF12833">
    <property type="entry name" value="HTH_18"/>
    <property type="match status" value="1"/>
</dbReference>
<feature type="modified residue" description="4-aspartylphosphate" evidence="6">
    <location>
        <position position="56"/>
    </location>
</feature>
<evidence type="ECO:0000256" key="3">
    <source>
        <dbReference type="ARBA" id="ARBA00023125"/>
    </source>
</evidence>
<dbReference type="InterPro" id="IPR020449">
    <property type="entry name" value="Tscrpt_reg_AraC-type_HTH"/>
</dbReference>
<dbReference type="GO" id="GO:0000160">
    <property type="term" value="P:phosphorelay signal transduction system"/>
    <property type="evidence" value="ECO:0007669"/>
    <property type="project" value="InterPro"/>
</dbReference>
<dbReference type="RefSeq" id="WP_170834846.1">
    <property type="nucleotide sequence ID" value="NZ_FOHU01000018.1"/>
</dbReference>
<evidence type="ECO:0000256" key="5">
    <source>
        <dbReference type="ARBA" id="ARBA00024867"/>
    </source>
</evidence>
<dbReference type="Proteomes" id="UP000199568">
    <property type="component" value="Unassembled WGS sequence"/>
</dbReference>
<evidence type="ECO:0000256" key="6">
    <source>
        <dbReference type="PROSITE-ProRule" id="PRU00169"/>
    </source>
</evidence>
<accession>A0A1I0G5L1</accession>
<dbReference type="STRING" id="426128.SAMN05660297_03068"/>
<dbReference type="CDD" id="cd17536">
    <property type="entry name" value="REC_YesN-like"/>
    <property type="match status" value="1"/>
</dbReference>
<protein>
    <recommendedName>
        <fullName evidence="1">Stage 0 sporulation protein A homolog</fullName>
    </recommendedName>
</protein>
<dbReference type="InterPro" id="IPR011006">
    <property type="entry name" value="CheY-like_superfamily"/>
</dbReference>
<proteinExistence type="predicted"/>
<comment type="function">
    <text evidence="5">May play the central regulatory role in sporulation. It may be an element of the effector pathway responsible for the activation of sporulation genes in response to nutritional stress. Spo0A may act in concert with spo0H (a sigma factor) to control the expression of some genes that are critical to the sporulation process.</text>
</comment>
<feature type="domain" description="HTH araC/xylS-type" evidence="7">
    <location>
        <begin position="419"/>
        <end position="517"/>
    </location>
</feature>
<dbReference type="EMBL" id="FOHU01000018">
    <property type="protein sequence ID" value="SET66036.1"/>
    <property type="molecule type" value="Genomic_DNA"/>
</dbReference>
<evidence type="ECO:0000256" key="4">
    <source>
        <dbReference type="ARBA" id="ARBA00023163"/>
    </source>
</evidence>
<organism evidence="9 10">
    <name type="scientific">Natronincola peptidivorans</name>
    <dbReference type="NCBI Taxonomy" id="426128"/>
    <lineage>
        <taxon>Bacteria</taxon>
        <taxon>Bacillati</taxon>
        <taxon>Bacillota</taxon>
        <taxon>Clostridia</taxon>
        <taxon>Peptostreptococcales</taxon>
        <taxon>Natronincolaceae</taxon>
        <taxon>Natronincola</taxon>
    </lineage>
</organism>
<keyword evidence="3" id="KW-0238">DNA-binding</keyword>